<dbReference type="PANTHER" id="PTHR30055">
    <property type="entry name" value="HTH-TYPE TRANSCRIPTIONAL REGULATOR RUTR"/>
    <property type="match status" value="1"/>
</dbReference>
<dbReference type="STRING" id="1172194.WQQ_07360"/>
<dbReference type="EMBL" id="AKGD01000001">
    <property type="protein sequence ID" value="EIT70599.1"/>
    <property type="molecule type" value="Genomic_DNA"/>
</dbReference>
<evidence type="ECO:0000256" key="3">
    <source>
        <dbReference type="ARBA" id="ARBA00023163"/>
    </source>
</evidence>
<dbReference type="InterPro" id="IPR036271">
    <property type="entry name" value="Tet_transcr_reg_TetR-rel_C_sf"/>
</dbReference>
<feature type="DNA-binding region" description="H-T-H motif" evidence="4">
    <location>
        <begin position="37"/>
        <end position="56"/>
    </location>
</feature>
<proteinExistence type="predicted"/>
<dbReference type="PANTHER" id="PTHR30055:SF234">
    <property type="entry name" value="HTH-TYPE TRANSCRIPTIONAL REGULATOR BETI"/>
    <property type="match status" value="1"/>
</dbReference>
<name>I7ZFC8_9GAMM</name>
<dbReference type="Pfam" id="PF21597">
    <property type="entry name" value="TetR_C_43"/>
    <property type="match status" value="1"/>
</dbReference>
<dbReference type="InterPro" id="IPR049445">
    <property type="entry name" value="TetR_SbtR-like_C"/>
</dbReference>
<keyword evidence="1" id="KW-0805">Transcription regulation</keyword>
<dbReference type="InterPro" id="IPR009057">
    <property type="entry name" value="Homeodomain-like_sf"/>
</dbReference>
<dbReference type="SUPFAM" id="SSF46689">
    <property type="entry name" value="Homeodomain-like"/>
    <property type="match status" value="1"/>
</dbReference>
<evidence type="ECO:0000259" key="5">
    <source>
        <dbReference type="PROSITE" id="PS50977"/>
    </source>
</evidence>
<reference evidence="6 7" key="1">
    <citation type="journal article" date="2012" name="J. Bacteriol.">
        <title>Genome Sequence of n-Alkane-Degrading Hydrocarboniphaga effusa Strain AP103T (ATCC BAA-332T).</title>
        <authorList>
            <person name="Chang H.K."/>
            <person name="Zylstra G.J."/>
            <person name="Chae J.C."/>
        </authorList>
    </citation>
    <scope>NUCLEOTIDE SEQUENCE [LARGE SCALE GENOMIC DNA]</scope>
    <source>
        <strain evidence="6 7">AP103</strain>
    </source>
</reference>
<keyword evidence="3" id="KW-0804">Transcription</keyword>
<feature type="domain" description="HTH tetR-type" evidence="5">
    <location>
        <begin position="16"/>
        <end position="74"/>
    </location>
</feature>
<dbReference type="GO" id="GO:0000976">
    <property type="term" value="F:transcription cis-regulatory region binding"/>
    <property type="evidence" value="ECO:0007669"/>
    <property type="project" value="TreeGrafter"/>
</dbReference>
<dbReference type="PATRIC" id="fig|1172194.4.peg.703"/>
<dbReference type="PROSITE" id="PS50977">
    <property type="entry name" value="HTH_TETR_2"/>
    <property type="match status" value="1"/>
</dbReference>
<dbReference type="AlphaFoldDB" id="I7ZFC8"/>
<sequence>MVKEIMGDDNLRADAKANRDRILDVARDALSADPQASLNSIAKAAGVGAGTLYRHFPNRESLVLSVYRKEIDALVALAPSLLAKHLPLAALRLWCDRLARFGRMKHGVADTLHAAMAGQDFQANYQKMLAALGQLMDACKSTGDLAPEADPEDFVMLMSSLWKIPPTQAGETRVKRLMATVFRGMGAKDV</sequence>
<evidence type="ECO:0000313" key="7">
    <source>
        <dbReference type="Proteomes" id="UP000003704"/>
    </source>
</evidence>
<evidence type="ECO:0000256" key="1">
    <source>
        <dbReference type="ARBA" id="ARBA00023015"/>
    </source>
</evidence>
<keyword evidence="7" id="KW-1185">Reference proteome</keyword>
<evidence type="ECO:0000313" key="6">
    <source>
        <dbReference type="EMBL" id="EIT70599.1"/>
    </source>
</evidence>
<organism evidence="6 7">
    <name type="scientific">Hydrocarboniphaga effusa AP103</name>
    <dbReference type="NCBI Taxonomy" id="1172194"/>
    <lineage>
        <taxon>Bacteria</taxon>
        <taxon>Pseudomonadati</taxon>
        <taxon>Pseudomonadota</taxon>
        <taxon>Gammaproteobacteria</taxon>
        <taxon>Nevskiales</taxon>
        <taxon>Nevskiaceae</taxon>
        <taxon>Hydrocarboniphaga</taxon>
    </lineage>
</organism>
<dbReference type="InterPro" id="IPR050109">
    <property type="entry name" value="HTH-type_TetR-like_transc_reg"/>
</dbReference>
<evidence type="ECO:0000256" key="4">
    <source>
        <dbReference type="PROSITE-ProRule" id="PRU00335"/>
    </source>
</evidence>
<evidence type="ECO:0000256" key="2">
    <source>
        <dbReference type="ARBA" id="ARBA00023125"/>
    </source>
</evidence>
<dbReference type="GO" id="GO:0003700">
    <property type="term" value="F:DNA-binding transcription factor activity"/>
    <property type="evidence" value="ECO:0007669"/>
    <property type="project" value="TreeGrafter"/>
</dbReference>
<protein>
    <submittedName>
        <fullName evidence="6">HTH-type transcriptional regulator</fullName>
    </submittedName>
</protein>
<dbReference type="SUPFAM" id="SSF48498">
    <property type="entry name" value="Tetracyclin repressor-like, C-terminal domain"/>
    <property type="match status" value="1"/>
</dbReference>
<keyword evidence="2 4" id="KW-0238">DNA-binding</keyword>
<dbReference type="RefSeq" id="WP_007183692.1">
    <property type="nucleotide sequence ID" value="NZ_AKGD01000001.1"/>
</dbReference>
<dbReference type="Pfam" id="PF00440">
    <property type="entry name" value="TetR_N"/>
    <property type="match status" value="1"/>
</dbReference>
<dbReference type="InterPro" id="IPR001647">
    <property type="entry name" value="HTH_TetR"/>
</dbReference>
<comment type="caution">
    <text evidence="6">The sequence shown here is derived from an EMBL/GenBank/DDBJ whole genome shotgun (WGS) entry which is preliminary data.</text>
</comment>
<dbReference type="Proteomes" id="UP000003704">
    <property type="component" value="Unassembled WGS sequence"/>
</dbReference>
<accession>I7ZFC8</accession>
<gene>
    <name evidence="6" type="ORF">WQQ_07360</name>
</gene>
<dbReference type="Gene3D" id="1.10.357.10">
    <property type="entry name" value="Tetracycline Repressor, domain 2"/>
    <property type="match status" value="1"/>
</dbReference>